<dbReference type="EMBL" id="UINC01186285">
    <property type="protein sequence ID" value="SVD98439.1"/>
    <property type="molecule type" value="Genomic_DNA"/>
</dbReference>
<organism evidence="9">
    <name type="scientific">marine metagenome</name>
    <dbReference type="NCBI Taxonomy" id="408172"/>
    <lineage>
        <taxon>unclassified sequences</taxon>
        <taxon>metagenomes</taxon>
        <taxon>ecological metagenomes</taxon>
    </lineage>
</organism>
<dbReference type="GO" id="GO:0055085">
    <property type="term" value="P:transmembrane transport"/>
    <property type="evidence" value="ECO:0007669"/>
    <property type="project" value="InterPro"/>
</dbReference>
<protein>
    <recommendedName>
        <fullName evidence="8">ABC transmembrane type-1 domain-containing protein</fullName>
    </recommendedName>
</protein>
<keyword evidence="2" id="KW-0813">Transport</keyword>
<keyword evidence="3" id="KW-1003">Cell membrane</keyword>
<evidence type="ECO:0000256" key="1">
    <source>
        <dbReference type="ARBA" id="ARBA00004651"/>
    </source>
</evidence>
<gene>
    <name evidence="9" type="ORF">METZ01_LOCUS451293</name>
</gene>
<feature type="non-terminal residue" evidence="9">
    <location>
        <position position="1"/>
    </location>
</feature>
<evidence type="ECO:0000256" key="5">
    <source>
        <dbReference type="ARBA" id="ARBA00022989"/>
    </source>
</evidence>
<feature type="transmembrane region" description="Helical" evidence="7">
    <location>
        <begin position="103"/>
        <end position="122"/>
    </location>
</feature>
<dbReference type="SUPFAM" id="SSF161098">
    <property type="entry name" value="MetI-like"/>
    <property type="match status" value="1"/>
</dbReference>
<dbReference type="PANTHER" id="PTHR43163">
    <property type="entry name" value="DIPEPTIDE TRANSPORT SYSTEM PERMEASE PROTEIN DPPB-RELATED"/>
    <property type="match status" value="1"/>
</dbReference>
<evidence type="ECO:0000259" key="8">
    <source>
        <dbReference type="PROSITE" id="PS50928"/>
    </source>
</evidence>
<dbReference type="InterPro" id="IPR045621">
    <property type="entry name" value="BPD_transp_1_N"/>
</dbReference>
<proteinExistence type="predicted"/>
<reference evidence="9" key="1">
    <citation type="submission" date="2018-05" db="EMBL/GenBank/DDBJ databases">
        <authorList>
            <person name="Lanie J.A."/>
            <person name="Ng W.-L."/>
            <person name="Kazmierczak K.M."/>
            <person name="Andrzejewski T.M."/>
            <person name="Davidsen T.M."/>
            <person name="Wayne K.J."/>
            <person name="Tettelin H."/>
            <person name="Glass J.I."/>
            <person name="Rusch D."/>
            <person name="Podicherti R."/>
            <person name="Tsui H.-C.T."/>
            <person name="Winkler M.E."/>
        </authorList>
    </citation>
    <scope>NUCLEOTIDE SEQUENCE</scope>
</reference>
<evidence type="ECO:0000256" key="4">
    <source>
        <dbReference type="ARBA" id="ARBA00022692"/>
    </source>
</evidence>
<feature type="transmembrane region" description="Helical" evidence="7">
    <location>
        <begin position="134"/>
        <end position="159"/>
    </location>
</feature>
<name>A0A382ZT60_9ZZZZ</name>
<dbReference type="GO" id="GO:0005886">
    <property type="term" value="C:plasma membrane"/>
    <property type="evidence" value="ECO:0007669"/>
    <property type="project" value="UniProtKB-SubCell"/>
</dbReference>
<keyword evidence="5 7" id="KW-1133">Transmembrane helix</keyword>
<feature type="non-terminal residue" evidence="9">
    <location>
        <position position="197"/>
    </location>
</feature>
<keyword evidence="4 7" id="KW-0812">Transmembrane</keyword>
<feature type="domain" description="ABC transmembrane type-1" evidence="8">
    <location>
        <begin position="95"/>
        <end position="197"/>
    </location>
</feature>
<evidence type="ECO:0000256" key="6">
    <source>
        <dbReference type="ARBA" id="ARBA00023136"/>
    </source>
</evidence>
<dbReference type="InterPro" id="IPR000515">
    <property type="entry name" value="MetI-like"/>
</dbReference>
<dbReference type="PROSITE" id="PS50928">
    <property type="entry name" value="ABC_TM1"/>
    <property type="match status" value="1"/>
</dbReference>
<dbReference type="AlphaFoldDB" id="A0A382ZT60"/>
<evidence type="ECO:0000256" key="3">
    <source>
        <dbReference type="ARBA" id="ARBA00022475"/>
    </source>
</evidence>
<dbReference type="PANTHER" id="PTHR43163:SF6">
    <property type="entry name" value="DIPEPTIDE TRANSPORT SYSTEM PERMEASE PROTEIN DPPB-RELATED"/>
    <property type="match status" value="1"/>
</dbReference>
<keyword evidence="6 7" id="KW-0472">Membrane</keyword>
<evidence type="ECO:0000256" key="2">
    <source>
        <dbReference type="ARBA" id="ARBA00022448"/>
    </source>
</evidence>
<sequence>VKGFILRRLALLIPTLGGITIAVFLMIYLVPGDPAQVMLGERANAETLAALRQDMGLDQPFHIQLGRFLGDLLTGDLGRSFRTHEKITVEIINRFPATVELTMAAMLFAIVGGVALGMVSAVRRGGMIDYLSMAVATAGISMPVFWLALVLILLFAVALPLLPISGRLSASIYLEAPTGLYVVDSLLAGNLAALGDV</sequence>
<dbReference type="Pfam" id="PF19300">
    <property type="entry name" value="BPD_transp_1_N"/>
    <property type="match status" value="1"/>
</dbReference>
<accession>A0A382ZT60</accession>
<evidence type="ECO:0000256" key="7">
    <source>
        <dbReference type="SAM" id="Phobius"/>
    </source>
</evidence>
<comment type="subcellular location">
    <subcellularLocation>
        <location evidence="1">Cell membrane</location>
        <topology evidence="1">Multi-pass membrane protein</topology>
    </subcellularLocation>
</comment>
<feature type="transmembrane region" description="Helical" evidence="7">
    <location>
        <begin position="9"/>
        <end position="30"/>
    </location>
</feature>
<evidence type="ECO:0000313" key="9">
    <source>
        <dbReference type="EMBL" id="SVD98439.1"/>
    </source>
</evidence>
<dbReference type="InterPro" id="IPR035906">
    <property type="entry name" value="MetI-like_sf"/>
</dbReference>